<dbReference type="InterPro" id="IPR001046">
    <property type="entry name" value="NRAMP_fam"/>
</dbReference>
<evidence type="ECO:0000256" key="2">
    <source>
        <dbReference type="ARBA" id="ARBA00022692"/>
    </source>
</evidence>
<proteinExistence type="inferred from homology"/>
<feature type="transmembrane region" description="Helical" evidence="6">
    <location>
        <begin position="788"/>
        <end position="811"/>
    </location>
</feature>
<accession>A0A9P6RS70</accession>
<feature type="region of interest" description="Disordered" evidence="5">
    <location>
        <begin position="1"/>
        <end position="132"/>
    </location>
</feature>
<feature type="transmembrane region" description="Helical" evidence="6">
    <location>
        <begin position="602"/>
        <end position="625"/>
    </location>
</feature>
<feature type="compositionally biased region" description="Polar residues" evidence="5">
    <location>
        <begin position="731"/>
        <end position="742"/>
    </location>
</feature>
<evidence type="ECO:0000313" key="7">
    <source>
        <dbReference type="EMBL" id="KAG0326264.1"/>
    </source>
</evidence>
<feature type="transmembrane region" description="Helical" evidence="6">
    <location>
        <begin position="358"/>
        <end position="386"/>
    </location>
</feature>
<feature type="compositionally biased region" description="Low complexity" evidence="5">
    <location>
        <begin position="190"/>
        <end position="203"/>
    </location>
</feature>
<dbReference type="HAMAP" id="MF_00221">
    <property type="entry name" value="NRAMP"/>
    <property type="match status" value="1"/>
</dbReference>
<dbReference type="NCBIfam" id="NF037982">
    <property type="entry name" value="Nramp_1"/>
    <property type="match status" value="1"/>
</dbReference>
<dbReference type="Pfam" id="PF01566">
    <property type="entry name" value="Nramp"/>
    <property type="match status" value="1"/>
</dbReference>
<protein>
    <recommendedName>
        <fullName evidence="9">Natural resistance-associated macrophage protein</fullName>
    </recommendedName>
</protein>
<dbReference type="GO" id="GO:0030026">
    <property type="term" value="P:intracellular manganese ion homeostasis"/>
    <property type="evidence" value="ECO:0007669"/>
    <property type="project" value="TreeGrafter"/>
</dbReference>
<feature type="region of interest" description="Disordered" evidence="5">
    <location>
        <begin position="731"/>
        <end position="753"/>
    </location>
</feature>
<sequence>MNLPSPDEQLDLHGPRAQLPFEQTPPQSRAGIKSSHESLEQDKTLIVSNGIITSGGTQNSPRLSQEILVSPASAQDQSRPGRVVTEPCESKHDSITVRDTPSSPAHPPGDEDEKGRKATSSPTPAAMLTQDPPQAMENMVTSFADGASNNRQHLQDHGAGVASTSLLSRLSIPWSRFNLISRARNINDAPSLSTLPSLPTSRTAQPSHTRPAHTAPTPSTLTMMHNSGGSGQAGDPLQRRPLTTAGTGNNPSFGTFATTVAQDFNGLPPKPTRIESFLSGFKRFMGFVGPGYIISVGYMDPGNWATDLAGGSSFGYMLLFVILLSNLMAVVLQGLAVKLGVVSGLDLAQACRKFTPKYVNWILYALAELAIIACDLAEVIGSAIALNLLFKIPLPWGVVITAADVLLILFAFRDDQSVKSRRLFEALVIILVSTVGICFTVEIAYAQPVAKDVFKGFLPSTEILTNTDALFLAIGIIGATVMPHNLYLHSSIVKLRTTRELNKLASSQASMSSTSDLMTAEQRQVLDEDKGAISMKHSTIRSTLKYTFWDSTVALTFALYVNSAILIVSAATFKYKYPEQDNSGLADFFSAFQLLSQALGKAAGYVFAVALLMAGQSSTLTATLAGQIIMEGFLGASYLKPWVRRLATRCLAIIPALVIVIIKGQSGLSQLLLASQVALSIQLPFAVIPLVLFTSMGRCMTIPVQDNDDKPGELSYGVQSAKDLKAAQSSTATTDVSMQEGDSNAPRPSVGDEHHLESTAVNALVEMGVSTLNPNGPQPLLLHNFANAWWLMIIAGLISLLLLGLNFYLLVQTIQGN</sequence>
<dbReference type="PANTHER" id="PTHR11706">
    <property type="entry name" value="SOLUTE CARRIER PROTEIN FAMILY 11 MEMBER"/>
    <property type="match status" value="1"/>
</dbReference>
<feature type="transmembrane region" description="Helical" evidence="6">
    <location>
        <begin position="546"/>
        <end position="573"/>
    </location>
</feature>
<feature type="transmembrane region" description="Helical" evidence="6">
    <location>
        <begin position="671"/>
        <end position="693"/>
    </location>
</feature>
<reference evidence="7" key="1">
    <citation type="journal article" date="2020" name="Fungal Divers.">
        <title>Resolving the Mortierellaceae phylogeny through synthesis of multi-gene phylogenetics and phylogenomics.</title>
        <authorList>
            <person name="Vandepol N."/>
            <person name="Liber J."/>
            <person name="Desiro A."/>
            <person name="Na H."/>
            <person name="Kennedy M."/>
            <person name="Barry K."/>
            <person name="Grigoriev I.V."/>
            <person name="Miller A.N."/>
            <person name="O'Donnell K."/>
            <person name="Stajich J.E."/>
            <person name="Bonito G."/>
        </authorList>
    </citation>
    <scope>NUCLEOTIDE SEQUENCE</scope>
    <source>
        <strain evidence="7">REB-010B</strain>
    </source>
</reference>
<evidence type="ECO:0000256" key="6">
    <source>
        <dbReference type="SAM" id="Phobius"/>
    </source>
</evidence>
<dbReference type="PANTHER" id="PTHR11706:SF101">
    <property type="entry name" value="MANGANESE TRANSPORTER SMF1"/>
    <property type="match status" value="1"/>
</dbReference>
<name>A0A9P6RS70_9FUNG</name>
<keyword evidence="8" id="KW-1185">Reference proteome</keyword>
<evidence type="ECO:0000256" key="4">
    <source>
        <dbReference type="ARBA" id="ARBA00023136"/>
    </source>
</evidence>
<evidence type="ECO:0000256" key="3">
    <source>
        <dbReference type="ARBA" id="ARBA00022989"/>
    </source>
</evidence>
<dbReference type="GO" id="GO:0005384">
    <property type="term" value="F:manganese ion transmembrane transporter activity"/>
    <property type="evidence" value="ECO:0007669"/>
    <property type="project" value="TreeGrafter"/>
</dbReference>
<dbReference type="GO" id="GO:0005886">
    <property type="term" value="C:plasma membrane"/>
    <property type="evidence" value="ECO:0007669"/>
    <property type="project" value="TreeGrafter"/>
</dbReference>
<feature type="compositionally biased region" description="Basic and acidic residues" evidence="5">
    <location>
        <begin position="34"/>
        <end position="43"/>
    </location>
</feature>
<evidence type="ECO:0000313" key="8">
    <source>
        <dbReference type="Proteomes" id="UP000738325"/>
    </source>
</evidence>
<keyword evidence="3 6" id="KW-1133">Transmembrane helix</keyword>
<dbReference type="EMBL" id="JAAAIP010000086">
    <property type="protein sequence ID" value="KAG0326264.1"/>
    <property type="molecule type" value="Genomic_DNA"/>
</dbReference>
<organism evidence="7 8">
    <name type="scientific">Dissophora globulifera</name>
    <dbReference type="NCBI Taxonomy" id="979702"/>
    <lineage>
        <taxon>Eukaryota</taxon>
        <taxon>Fungi</taxon>
        <taxon>Fungi incertae sedis</taxon>
        <taxon>Mucoromycota</taxon>
        <taxon>Mortierellomycotina</taxon>
        <taxon>Mortierellomycetes</taxon>
        <taxon>Mortierellales</taxon>
        <taxon>Mortierellaceae</taxon>
        <taxon>Dissophora</taxon>
    </lineage>
</organism>
<feature type="transmembrane region" description="Helical" evidence="6">
    <location>
        <begin position="392"/>
        <end position="412"/>
    </location>
</feature>
<feature type="compositionally biased region" description="Polar residues" evidence="5">
    <location>
        <begin position="216"/>
        <end position="227"/>
    </location>
</feature>
<evidence type="ECO:0000256" key="5">
    <source>
        <dbReference type="SAM" id="MobiDB-lite"/>
    </source>
</evidence>
<feature type="compositionally biased region" description="Polar residues" evidence="5">
    <location>
        <begin position="46"/>
        <end position="63"/>
    </location>
</feature>
<keyword evidence="4 6" id="KW-0472">Membrane</keyword>
<evidence type="ECO:0000256" key="1">
    <source>
        <dbReference type="ARBA" id="ARBA00004141"/>
    </source>
</evidence>
<dbReference type="PRINTS" id="PR00447">
    <property type="entry name" value="NATRESASSCMP"/>
</dbReference>
<feature type="transmembrane region" description="Helical" evidence="6">
    <location>
        <begin position="646"/>
        <end position="665"/>
    </location>
</feature>
<feature type="transmembrane region" description="Helical" evidence="6">
    <location>
        <begin position="314"/>
        <end position="337"/>
    </location>
</feature>
<comment type="caution">
    <text evidence="7">The sequence shown here is derived from an EMBL/GenBank/DDBJ whole genome shotgun (WGS) entry which is preliminary data.</text>
</comment>
<dbReference type="OrthoDB" id="409173at2759"/>
<comment type="subcellular location">
    <subcellularLocation>
        <location evidence="1">Membrane</location>
        <topology evidence="1">Multi-pass membrane protein</topology>
    </subcellularLocation>
</comment>
<feature type="transmembrane region" description="Helical" evidence="6">
    <location>
        <begin position="424"/>
        <end position="449"/>
    </location>
</feature>
<evidence type="ECO:0008006" key="9">
    <source>
        <dbReference type="Google" id="ProtNLM"/>
    </source>
</evidence>
<dbReference type="GO" id="GO:0015086">
    <property type="term" value="F:cadmium ion transmembrane transporter activity"/>
    <property type="evidence" value="ECO:0007669"/>
    <property type="project" value="TreeGrafter"/>
</dbReference>
<dbReference type="Proteomes" id="UP000738325">
    <property type="component" value="Unassembled WGS sequence"/>
</dbReference>
<gene>
    <name evidence="7" type="ORF">BGZ99_009800</name>
</gene>
<dbReference type="NCBIfam" id="TIGR01197">
    <property type="entry name" value="nramp"/>
    <property type="match status" value="1"/>
</dbReference>
<keyword evidence="2 6" id="KW-0812">Transmembrane</keyword>
<dbReference type="AlphaFoldDB" id="A0A9P6RS70"/>
<feature type="transmembrane region" description="Helical" evidence="6">
    <location>
        <begin position="469"/>
        <end position="488"/>
    </location>
</feature>
<dbReference type="GO" id="GO:0034755">
    <property type="term" value="P:iron ion transmembrane transport"/>
    <property type="evidence" value="ECO:0007669"/>
    <property type="project" value="TreeGrafter"/>
</dbReference>
<feature type="region of interest" description="Disordered" evidence="5">
    <location>
        <begin position="189"/>
        <end position="249"/>
    </location>
</feature>